<comment type="caution">
    <text evidence="3">The sequence shown here is derived from an EMBL/GenBank/DDBJ whole genome shotgun (WGS) entry which is preliminary data.</text>
</comment>
<feature type="transmembrane region" description="Helical" evidence="2">
    <location>
        <begin position="33"/>
        <end position="52"/>
    </location>
</feature>
<feature type="compositionally biased region" description="Low complexity" evidence="1">
    <location>
        <begin position="133"/>
        <end position="143"/>
    </location>
</feature>
<dbReference type="Proteomes" id="UP000321261">
    <property type="component" value="Unassembled WGS sequence"/>
</dbReference>
<evidence type="ECO:0000313" key="3">
    <source>
        <dbReference type="EMBL" id="TWF78828.1"/>
    </source>
</evidence>
<keyword evidence="2" id="KW-1133">Transmembrane helix</keyword>
<proteinExistence type="predicted"/>
<sequence length="296" mass="32695">MLLATVLSAIAISVATTVVLVLVEPTAPRSEAIRTGALSGGAVVALYALWLNDRRRRVEEDRHQLEGVKVADERFARSVELLGNEADQVRIGALHSLVWLAGSNPRYKQTVLDILCAYLRRPFDHPELRDEPAAPGAAAQSAPEADREREVRFTAQRLIADVLPWGEDPDRRTYNLDLSGACLDHFRLEGRRIGRFTARRTRFHGVTRLGRMEAAKPVLFTDASFFGRLDLREARLDGGISFQHTRFGDEVVLDKAAISTFLDISTTAPTGQQGRMAVSPQTRIDGTVEGWALDGV</sequence>
<feature type="region of interest" description="Disordered" evidence="1">
    <location>
        <begin position="127"/>
        <end position="147"/>
    </location>
</feature>
<evidence type="ECO:0008006" key="5">
    <source>
        <dbReference type="Google" id="ProtNLM"/>
    </source>
</evidence>
<keyword evidence="2" id="KW-0472">Membrane</keyword>
<evidence type="ECO:0000256" key="2">
    <source>
        <dbReference type="SAM" id="Phobius"/>
    </source>
</evidence>
<dbReference type="EMBL" id="VIWU01000001">
    <property type="protein sequence ID" value="TWF78828.1"/>
    <property type="molecule type" value="Genomic_DNA"/>
</dbReference>
<evidence type="ECO:0000256" key="1">
    <source>
        <dbReference type="SAM" id="MobiDB-lite"/>
    </source>
</evidence>
<organism evidence="3 4">
    <name type="scientific">Pseudonocardia hierapolitana</name>
    <dbReference type="NCBI Taxonomy" id="1128676"/>
    <lineage>
        <taxon>Bacteria</taxon>
        <taxon>Bacillati</taxon>
        <taxon>Actinomycetota</taxon>
        <taxon>Actinomycetes</taxon>
        <taxon>Pseudonocardiales</taxon>
        <taxon>Pseudonocardiaceae</taxon>
        <taxon>Pseudonocardia</taxon>
    </lineage>
</organism>
<dbReference type="AlphaFoldDB" id="A0A561SVD7"/>
<keyword evidence="4" id="KW-1185">Reference proteome</keyword>
<name>A0A561SVD7_9PSEU</name>
<accession>A0A561SVD7</accession>
<evidence type="ECO:0000313" key="4">
    <source>
        <dbReference type="Proteomes" id="UP000321261"/>
    </source>
</evidence>
<keyword evidence="2" id="KW-0812">Transmembrane</keyword>
<gene>
    <name evidence="3" type="ORF">FHX44_114752</name>
</gene>
<protein>
    <recommendedName>
        <fullName evidence="5">Pentapeptide repeat protein</fullName>
    </recommendedName>
</protein>
<reference evidence="3 4" key="1">
    <citation type="submission" date="2019-06" db="EMBL/GenBank/DDBJ databases">
        <title>Sequencing the genomes of 1000 actinobacteria strains.</title>
        <authorList>
            <person name="Klenk H.-P."/>
        </authorList>
    </citation>
    <scope>NUCLEOTIDE SEQUENCE [LARGE SCALE GENOMIC DNA]</scope>
    <source>
        <strain evidence="3 4">DSM 45671</strain>
    </source>
</reference>